<feature type="region of interest" description="Disordered" evidence="1">
    <location>
        <begin position="221"/>
        <end position="243"/>
    </location>
</feature>
<organism evidence="2 3">
    <name type="scientific">Gordonia rubripertincta</name>
    <name type="common">Rhodococcus corallinus</name>
    <dbReference type="NCBI Taxonomy" id="36822"/>
    <lineage>
        <taxon>Bacteria</taxon>
        <taxon>Bacillati</taxon>
        <taxon>Actinomycetota</taxon>
        <taxon>Actinomycetes</taxon>
        <taxon>Mycobacteriales</taxon>
        <taxon>Gordoniaceae</taxon>
        <taxon>Gordonia</taxon>
    </lineage>
</organism>
<dbReference type="EMBL" id="JAFFGU010000002">
    <property type="protein sequence ID" value="MBM7277637.1"/>
    <property type="molecule type" value="Genomic_DNA"/>
</dbReference>
<sequence length="474" mass="49727">MAPLSRTDPVDERSGRLATDDAPFWFATPALGWSVVLQIVWVFDDEVSLEALTALNAALARGRMHRMLVPSTVYGSRPRWVPAPDSPGLAVDPLPIPDAGVDAWATAEMSTVPLDAEGGRCWRLRCAPTESGGTVLSLCALHVVTDGRGMVAAAAAAARESGVPVAVANERASTIGSSGSAESRRPVAPGSRRHGRLDDLADAVAQAGAVVVGLARAVAERRKASGLEPDPRPERPPLAERSPAAKFTWATASIPAGDWDRVAAEHGGTSNTLFIAVVSGLLRSSGRSPLGTPIKVGVPVDRREGDEDTRTNAIAGVSVFLTGEPVPGGDLAGIRAACKAAFVRLSEGRRAPHIYLRPLAWFLPPSVLIKLVGGGAGKGMPDAVISNIGEVMPEATVVGGRTARRMALRGTTQGVDPAAGHRFGDGVQSWLIRTPEQVSFTVLGLDDEAFGSDAVLRDLLTRELAAWELPHDIW</sequence>
<dbReference type="AlphaFoldDB" id="A0AAW4G2A8"/>
<dbReference type="Gene3D" id="3.30.559.10">
    <property type="entry name" value="Chloramphenicol acetyltransferase-like domain"/>
    <property type="match status" value="1"/>
</dbReference>
<evidence type="ECO:0000256" key="1">
    <source>
        <dbReference type="SAM" id="MobiDB-lite"/>
    </source>
</evidence>
<name>A0AAW4G2A8_GORRU</name>
<feature type="compositionally biased region" description="Basic and acidic residues" evidence="1">
    <location>
        <begin position="221"/>
        <end position="238"/>
    </location>
</feature>
<comment type="caution">
    <text evidence="2">The sequence shown here is derived from an EMBL/GenBank/DDBJ whole genome shotgun (WGS) entry which is preliminary data.</text>
</comment>
<protein>
    <submittedName>
        <fullName evidence="2">Uncharacterized protein</fullName>
    </submittedName>
</protein>
<proteinExistence type="predicted"/>
<accession>A0AAW4G2A8</accession>
<dbReference type="SUPFAM" id="SSF52777">
    <property type="entry name" value="CoA-dependent acyltransferases"/>
    <property type="match status" value="1"/>
</dbReference>
<dbReference type="InterPro" id="IPR023213">
    <property type="entry name" value="CAT-like_dom_sf"/>
</dbReference>
<feature type="region of interest" description="Disordered" evidence="1">
    <location>
        <begin position="173"/>
        <end position="193"/>
    </location>
</feature>
<evidence type="ECO:0000313" key="3">
    <source>
        <dbReference type="Proteomes" id="UP001195196"/>
    </source>
</evidence>
<dbReference type="RefSeq" id="WP_204717742.1">
    <property type="nucleotide sequence ID" value="NZ_JAFFGU010000002.1"/>
</dbReference>
<reference evidence="2" key="1">
    <citation type="submission" date="2021-02" db="EMBL/GenBank/DDBJ databases">
        <title>Taxonomy, biology and ecology of Rhodococcus bacteria occurring in California pistachio and other woody hosts as revealed by genome sequence analyses.</title>
        <authorList>
            <person name="Riely B."/>
            <person name="Gai Y."/>
        </authorList>
    </citation>
    <scope>NUCLEOTIDE SEQUENCE</scope>
    <source>
        <strain evidence="2">BP-295</strain>
    </source>
</reference>
<evidence type="ECO:0000313" key="2">
    <source>
        <dbReference type="EMBL" id="MBM7277637.1"/>
    </source>
</evidence>
<gene>
    <name evidence="2" type="ORF">JTZ10_07665</name>
</gene>
<dbReference type="Proteomes" id="UP001195196">
    <property type="component" value="Unassembled WGS sequence"/>
</dbReference>